<dbReference type="EMBL" id="WMEY01000003">
    <property type="protein sequence ID" value="MYL63901.1"/>
    <property type="molecule type" value="Genomic_DNA"/>
</dbReference>
<organism evidence="2 3">
    <name type="scientific">Guptibacillus hwajinpoensis</name>
    <dbReference type="NCBI Taxonomy" id="208199"/>
    <lineage>
        <taxon>Bacteria</taxon>
        <taxon>Bacillati</taxon>
        <taxon>Bacillota</taxon>
        <taxon>Bacilli</taxon>
        <taxon>Bacillales</taxon>
        <taxon>Guptibacillaceae</taxon>
        <taxon>Guptibacillus</taxon>
    </lineage>
</organism>
<evidence type="ECO:0000256" key="1">
    <source>
        <dbReference type="SAM" id="SignalP"/>
    </source>
</evidence>
<sequence length="46" mass="5179">MMKKWAALLLVSLVLMSGYAITPHHSTDMIQASAYVVQDEDLPYCH</sequence>
<accession>A0A845EZB1</accession>
<evidence type="ECO:0000313" key="2">
    <source>
        <dbReference type="EMBL" id="MYL63901.1"/>
    </source>
</evidence>
<dbReference type="Proteomes" id="UP000447833">
    <property type="component" value="Unassembled WGS sequence"/>
</dbReference>
<comment type="caution">
    <text evidence="2">The sequence shown here is derived from an EMBL/GenBank/DDBJ whole genome shotgun (WGS) entry which is preliminary data.</text>
</comment>
<evidence type="ECO:0008006" key="4">
    <source>
        <dbReference type="Google" id="ProtNLM"/>
    </source>
</evidence>
<feature type="signal peptide" evidence="1">
    <location>
        <begin position="1"/>
        <end position="20"/>
    </location>
</feature>
<proteinExistence type="predicted"/>
<keyword evidence="1" id="KW-0732">Signal</keyword>
<feature type="chain" id="PRO_5039115596" description="Phosphatase" evidence="1">
    <location>
        <begin position="21"/>
        <end position="46"/>
    </location>
</feature>
<dbReference type="RefSeq" id="WP_160919383.1">
    <property type="nucleotide sequence ID" value="NZ_WMEY01000003.1"/>
</dbReference>
<name>A0A845EZB1_9BACL</name>
<reference evidence="2 3" key="1">
    <citation type="submission" date="2019-11" db="EMBL/GenBank/DDBJ databases">
        <title>Genome sequences of 17 halophilic strains isolated from different environments.</title>
        <authorList>
            <person name="Furrow R.E."/>
        </authorList>
    </citation>
    <scope>NUCLEOTIDE SEQUENCE [LARGE SCALE GENOMIC DNA]</scope>
    <source>
        <strain evidence="2 3">22506_14_FS</strain>
    </source>
</reference>
<gene>
    <name evidence="2" type="ORF">GLW07_11095</name>
</gene>
<evidence type="ECO:0000313" key="3">
    <source>
        <dbReference type="Proteomes" id="UP000447833"/>
    </source>
</evidence>
<dbReference type="AlphaFoldDB" id="A0A845EZB1"/>
<protein>
    <recommendedName>
        <fullName evidence="4">Phosphatase</fullName>
    </recommendedName>
</protein>